<reference evidence="1 2" key="1">
    <citation type="journal article" date="2020" name="Microorganisms">
        <title>Osmotic Adaptation and Compatible Solute Biosynthesis of Phototrophic Bacteria as Revealed from Genome Analyses.</title>
        <authorList>
            <person name="Imhoff J.F."/>
            <person name="Rahn T."/>
            <person name="Kunzel S."/>
            <person name="Keller A."/>
            <person name="Neulinger S.C."/>
        </authorList>
    </citation>
    <scope>NUCLEOTIDE SEQUENCE [LARGE SCALE GENOMIC DNA]</scope>
    <source>
        <strain evidence="1 2">DSM 25653</strain>
    </source>
</reference>
<proteinExistence type="predicted"/>
<comment type="caution">
    <text evidence="1">The sequence shown here is derived from an EMBL/GenBank/DDBJ whole genome shotgun (WGS) entry which is preliminary data.</text>
</comment>
<dbReference type="EMBL" id="NRRY01000008">
    <property type="protein sequence ID" value="MBK1618185.1"/>
    <property type="molecule type" value="Genomic_DNA"/>
</dbReference>
<keyword evidence="2" id="KW-1185">Reference proteome</keyword>
<dbReference type="AlphaFoldDB" id="A0A9X0W7E1"/>
<accession>A0A9X0W7E1</accession>
<gene>
    <name evidence="1" type="ORF">CKO42_06955</name>
</gene>
<dbReference type="Proteomes" id="UP001138768">
    <property type="component" value="Unassembled WGS sequence"/>
</dbReference>
<dbReference type="RefSeq" id="WP_200241064.1">
    <property type="nucleotide sequence ID" value="NZ_JAXUFI010000098.1"/>
</dbReference>
<protein>
    <submittedName>
        <fullName evidence="1">HicA protein</fullName>
    </submittedName>
</protein>
<evidence type="ECO:0000313" key="2">
    <source>
        <dbReference type="Proteomes" id="UP001138768"/>
    </source>
</evidence>
<organism evidence="1 2">
    <name type="scientific">Lamprobacter modestohalophilus</name>
    <dbReference type="NCBI Taxonomy" id="1064514"/>
    <lineage>
        <taxon>Bacteria</taxon>
        <taxon>Pseudomonadati</taxon>
        <taxon>Pseudomonadota</taxon>
        <taxon>Gammaproteobacteria</taxon>
        <taxon>Chromatiales</taxon>
        <taxon>Chromatiaceae</taxon>
        <taxon>Lamprobacter</taxon>
    </lineage>
</organism>
<dbReference type="Pfam" id="PF07927">
    <property type="entry name" value="HicA_toxin"/>
    <property type="match status" value="1"/>
</dbReference>
<sequence>MNSKHRKTLETIFSEPVNGNLEWSRIEALLIAVGCLVIEGSGSAVTFEKAGRKANFHRPHPRKEALKYRVKQVREYLQQLGVTP</sequence>
<name>A0A9X0W7E1_9GAMM</name>
<dbReference type="GO" id="GO:0003729">
    <property type="term" value="F:mRNA binding"/>
    <property type="evidence" value="ECO:0007669"/>
    <property type="project" value="InterPro"/>
</dbReference>
<dbReference type="InterPro" id="IPR012933">
    <property type="entry name" value="HicA_mRNA_interferase"/>
</dbReference>
<evidence type="ECO:0000313" key="1">
    <source>
        <dbReference type="EMBL" id="MBK1618185.1"/>
    </source>
</evidence>